<dbReference type="InterPro" id="IPR021109">
    <property type="entry name" value="Peptidase_aspartic_dom_sf"/>
</dbReference>
<feature type="compositionally biased region" description="Basic and acidic residues" evidence="1">
    <location>
        <begin position="55"/>
        <end position="66"/>
    </location>
</feature>
<accession>A0A6V7PH17</accession>
<evidence type="ECO:0000256" key="1">
    <source>
        <dbReference type="SAM" id="MobiDB-lite"/>
    </source>
</evidence>
<dbReference type="EMBL" id="LR862148">
    <property type="protein sequence ID" value="CAD1830117.1"/>
    <property type="molecule type" value="Genomic_DNA"/>
</dbReference>
<gene>
    <name evidence="2" type="ORF">CB5_LOCUS13328</name>
</gene>
<dbReference type="Pfam" id="PF08284">
    <property type="entry name" value="RVP_2"/>
    <property type="match status" value="1"/>
</dbReference>
<evidence type="ECO:0000313" key="2">
    <source>
        <dbReference type="EMBL" id="CAD1830117.1"/>
    </source>
</evidence>
<feature type="region of interest" description="Disordered" evidence="1">
    <location>
        <begin position="31"/>
        <end position="72"/>
    </location>
</feature>
<organism evidence="2">
    <name type="scientific">Ananas comosus var. bracteatus</name>
    <name type="common">red pineapple</name>
    <dbReference type="NCBI Taxonomy" id="296719"/>
    <lineage>
        <taxon>Eukaryota</taxon>
        <taxon>Viridiplantae</taxon>
        <taxon>Streptophyta</taxon>
        <taxon>Embryophyta</taxon>
        <taxon>Tracheophyta</taxon>
        <taxon>Spermatophyta</taxon>
        <taxon>Magnoliopsida</taxon>
        <taxon>Liliopsida</taxon>
        <taxon>Poales</taxon>
        <taxon>Bromeliaceae</taxon>
        <taxon>Bromelioideae</taxon>
        <taxon>Ananas</taxon>
    </lineage>
</organism>
<dbReference type="AlphaFoldDB" id="A0A6V7PH17"/>
<evidence type="ECO:0008006" key="3">
    <source>
        <dbReference type="Google" id="ProtNLM"/>
    </source>
</evidence>
<dbReference type="Gene3D" id="2.40.70.10">
    <property type="entry name" value="Acid Proteases"/>
    <property type="match status" value="1"/>
</dbReference>
<name>A0A6V7PH17_ANACO</name>
<proteinExistence type="predicted"/>
<sequence>MSLRAVPLRTTSFVVVLTPSYYPCFAQPSVPAATSTETDRGKGVATKYRRRGRSSTRDRTAPHEMPEQAEPNARPELDSWIIPADLLVLGQRQDFDVVLCMDWLAQYYATFDCGARTVTFHELGQKEFTFRGCRKPSVLAAASTETERGKGFTS</sequence>
<reference evidence="2" key="1">
    <citation type="submission" date="2020-07" db="EMBL/GenBank/DDBJ databases">
        <authorList>
            <person name="Lin J."/>
        </authorList>
    </citation>
    <scope>NUCLEOTIDE SEQUENCE</scope>
</reference>
<protein>
    <recommendedName>
        <fullName evidence="3">Reverse transcriptase domain-containing protein</fullName>
    </recommendedName>
</protein>